<evidence type="ECO:0000259" key="10">
    <source>
        <dbReference type="Pfam" id="PF01553"/>
    </source>
</evidence>
<evidence type="ECO:0000256" key="1">
    <source>
        <dbReference type="ARBA" id="ARBA00004370"/>
    </source>
</evidence>
<keyword evidence="3" id="KW-0808">Transferase</keyword>
<dbReference type="Proteomes" id="UP000320333">
    <property type="component" value="Unassembled WGS sequence"/>
</dbReference>
<gene>
    <name evidence="11" type="ORF">CcCBS67573_g00566</name>
</gene>
<evidence type="ECO:0000256" key="2">
    <source>
        <dbReference type="ARBA" id="ARBA00008655"/>
    </source>
</evidence>
<evidence type="ECO:0000256" key="7">
    <source>
        <dbReference type="ARBA" id="ARBA00023136"/>
    </source>
</evidence>
<evidence type="ECO:0000256" key="9">
    <source>
        <dbReference type="SAM" id="Phobius"/>
    </source>
</evidence>
<dbReference type="AlphaFoldDB" id="A0A507FPH8"/>
<dbReference type="EMBL" id="QEAP01000007">
    <property type="protein sequence ID" value="TPX78182.1"/>
    <property type="molecule type" value="Genomic_DNA"/>
</dbReference>
<keyword evidence="6" id="KW-0443">Lipid metabolism</keyword>
<reference evidence="11 12" key="1">
    <citation type="journal article" date="2019" name="Sci. Rep.">
        <title>Comparative genomics of chytrid fungi reveal insights into the obligate biotrophic and pathogenic lifestyle of Synchytrium endobioticum.</title>
        <authorList>
            <person name="van de Vossenberg B.T.L.H."/>
            <person name="Warris S."/>
            <person name="Nguyen H.D.T."/>
            <person name="van Gent-Pelzer M.P.E."/>
            <person name="Joly D.L."/>
            <person name="van de Geest H.C."/>
            <person name="Bonants P.J.M."/>
            <person name="Smith D.S."/>
            <person name="Levesque C.A."/>
            <person name="van der Lee T.A.J."/>
        </authorList>
    </citation>
    <scope>NUCLEOTIDE SEQUENCE [LARGE SCALE GENOMIC DNA]</scope>
    <source>
        <strain evidence="11 12">CBS 675.73</strain>
    </source>
</reference>
<dbReference type="GO" id="GO:0016020">
    <property type="term" value="C:membrane"/>
    <property type="evidence" value="ECO:0007669"/>
    <property type="project" value="UniProtKB-SubCell"/>
</dbReference>
<organism evidence="11 12">
    <name type="scientific">Chytriomyces confervae</name>
    <dbReference type="NCBI Taxonomy" id="246404"/>
    <lineage>
        <taxon>Eukaryota</taxon>
        <taxon>Fungi</taxon>
        <taxon>Fungi incertae sedis</taxon>
        <taxon>Chytridiomycota</taxon>
        <taxon>Chytridiomycota incertae sedis</taxon>
        <taxon>Chytridiomycetes</taxon>
        <taxon>Chytridiales</taxon>
        <taxon>Chytriomycetaceae</taxon>
        <taxon>Chytriomyces</taxon>
    </lineage>
</organism>
<keyword evidence="8" id="KW-0012">Acyltransferase</keyword>
<evidence type="ECO:0000256" key="6">
    <source>
        <dbReference type="ARBA" id="ARBA00023098"/>
    </source>
</evidence>
<dbReference type="GO" id="GO:0006629">
    <property type="term" value="P:lipid metabolic process"/>
    <property type="evidence" value="ECO:0007669"/>
    <property type="project" value="UniProtKB-KW"/>
</dbReference>
<dbReference type="InterPro" id="IPR002123">
    <property type="entry name" value="Plipid/glycerol_acylTrfase"/>
</dbReference>
<sequence length="381" mass="42266">MLRWKDAATGIQPFMPTRGVRNYPQSPLWKSIKDLFGPIVALLRLILVAAVTSIGAVLYCLFMLIPIQSVRSVCNSWISFICGRLVLFLLGFYSVTVKEEQLHLSFGSGSVTSALKFTVKQTNDSFITSRSRPALSLREKSALKNTTNRAILPGDLIVANHASYVDIIYLFTMYSPAFTAINPKTGQLRQIPLYEAIMACGQHPSHLSDHTKSETTLPSLIESCRKLNKPVVLFPEATTSNNRALLRPAVDMNALFSGVQIPKQRVHVITFRYVFQEFSPAYILGGKLSHLIGLCSQVWNALQVRVCFHHDAYWKDGGFDGGSPAEKGAKKVVAVRAAGSGLGQVVETMLVDVSKLKMTSLGVKDKIEFFEYCMDKQKWAQ</sequence>
<keyword evidence="7 9" id="KW-0472">Membrane</keyword>
<keyword evidence="12" id="KW-1185">Reference proteome</keyword>
<feature type="transmembrane region" description="Helical" evidence="9">
    <location>
        <begin position="77"/>
        <end position="95"/>
    </location>
</feature>
<protein>
    <recommendedName>
        <fullName evidence="10">Phospholipid/glycerol acyltransferase domain-containing protein</fullName>
    </recommendedName>
</protein>
<evidence type="ECO:0000256" key="3">
    <source>
        <dbReference type="ARBA" id="ARBA00022679"/>
    </source>
</evidence>
<evidence type="ECO:0000313" key="11">
    <source>
        <dbReference type="EMBL" id="TPX78182.1"/>
    </source>
</evidence>
<keyword evidence="4 9" id="KW-0812">Transmembrane</keyword>
<proteinExistence type="inferred from homology"/>
<comment type="caution">
    <text evidence="11">The sequence shown here is derived from an EMBL/GenBank/DDBJ whole genome shotgun (WGS) entry which is preliminary data.</text>
</comment>
<dbReference type="SUPFAM" id="SSF69593">
    <property type="entry name" value="Glycerol-3-phosphate (1)-acyltransferase"/>
    <property type="match status" value="1"/>
</dbReference>
<accession>A0A507FPH8</accession>
<evidence type="ECO:0000256" key="5">
    <source>
        <dbReference type="ARBA" id="ARBA00022989"/>
    </source>
</evidence>
<dbReference type="PANTHER" id="PTHR23063">
    <property type="entry name" value="PHOSPHOLIPID ACYLTRANSFERASE"/>
    <property type="match status" value="1"/>
</dbReference>
<feature type="domain" description="Phospholipid/glycerol acyltransferase" evidence="10">
    <location>
        <begin position="156"/>
        <end position="249"/>
    </location>
</feature>
<dbReference type="STRING" id="246404.A0A507FPH8"/>
<name>A0A507FPH8_9FUNG</name>
<evidence type="ECO:0000256" key="4">
    <source>
        <dbReference type="ARBA" id="ARBA00022692"/>
    </source>
</evidence>
<dbReference type="OrthoDB" id="272512at2759"/>
<comment type="subcellular location">
    <subcellularLocation>
        <location evidence="1">Membrane</location>
    </subcellularLocation>
</comment>
<comment type="similarity">
    <text evidence="2">Belongs to the 1-acyl-sn-glycerol-3-phosphate acyltransferase family.</text>
</comment>
<keyword evidence="5 9" id="KW-1133">Transmembrane helix</keyword>
<feature type="transmembrane region" description="Helical" evidence="9">
    <location>
        <begin position="35"/>
        <end position="65"/>
    </location>
</feature>
<dbReference type="PANTHER" id="PTHR23063:SF60">
    <property type="entry name" value="LYSOPHOSPHATIDIC ACID:OLEOYL-COA ACYLTRANSFERASE 1"/>
    <property type="match status" value="1"/>
</dbReference>
<evidence type="ECO:0000256" key="8">
    <source>
        <dbReference type="ARBA" id="ARBA00023315"/>
    </source>
</evidence>
<evidence type="ECO:0000313" key="12">
    <source>
        <dbReference type="Proteomes" id="UP000320333"/>
    </source>
</evidence>
<dbReference type="GO" id="GO:0016746">
    <property type="term" value="F:acyltransferase activity"/>
    <property type="evidence" value="ECO:0007669"/>
    <property type="project" value="UniProtKB-KW"/>
</dbReference>
<dbReference type="Pfam" id="PF01553">
    <property type="entry name" value="Acyltransferase"/>
    <property type="match status" value="1"/>
</dbReference>